<dbReference type="Proteomes" id="UP000224854">
    <property type="component" value="Unassembled WGS sequence"/>
</dbReference>
<protein>
    <submittedName>
        <fullName evidence="1">Uncharacterized protein</fullName>
    </submittedName>
</protein>
<comment type="caution">
    <text evidence="1">The sequence shown here is derived from an EMBL/GenBank/DDBJ whole genome shotgun (WGS) entry which is preliminary data.</text>
</comment>
<dbReference type="AlphaFoldDB" id="A0A2C5Z8Y9"/>
<reference evidence="1 2" key="1">
    <citation type="submission" date="2017-06" db="EMBL/GenBank/DDBJ databases">
        <title>Ant-infecting Ophiocordyceps genomes reveal a high diversity of potential behavioral manipulation genes and a possible major role for enterotoxins.</title>
        <authorList>
            <person name="De Bekker C."/>
            <person name="Evans H.C."/>
            <person name="Brachmann A."/>
            <person name="Hughes D.P."/>
        </authorList>
    </citation>
    <scope>NUCLEOTIDE SEQUENCE [LARGE SCALE GENOMIC DNA]</scope>
    <source>
        <strain evidence="1 2">1348a</strain>
    </source>
</reference>
<proteinExistence type="predicted"/>
<dbReference type="EMBL" id="NJEU01000228">
    <property type="protein sequence ID" value="PHH78335.1"/>
    <property type="molecule type" value="Genomic_DNA"/>
</dbReference>
<evidence type="ECO:0000313" key="1">
    <source>
        <dbReference type="EMBL" id="PHH78335.1"/>
    </source>
</evidence>
<name>A0A2C5Z8Y9_9HYPO</name>
<accession>A0A2C5Z8Y9</accession>
<evidence type="ECO:0000313" key="2">
    <source>
        <dbReference type="Proteomes" id="UP000224854"/>
    </source>
</evidence>
<sequence length="134" mass="15007">MRDKTDKLDCLIKRRSVAVIDCIHRPWLHLQNSSPWTRGISIQSVGRLARSLDVDAILQAGGQEIRLDTTRKRRGQLSTIRGSLLASSRPPTDVFNWHFAAAGLQKLRASLHICPFSTTRVSFLPVGAKLPLRL</sequence>
<keyword evidence="2" id="KW-1185">Reference proteome</keyword>
<gene>
    <name evidence="1" type="ORF">CDD82_3103</name>
</gene>
<organism evidence="1 2">
    <name type="scientific">Ophiocordyceps australis</name>
    <dbReference type="NCBI Taxonomy" id="1399860"/>
    <lineage>
        <taxon>Eukaryota</taxon>
        <taxon>Fungi</taxon>
        <taxon>Dikarya</taxon>
        <taxon>Ascomycota</taxon>
        <taxon>Pezizomycotina</taxon>
        <taxon>Sordariomycetes</taxon>
        <taxon>Hypocreomycetidae</taxon>
        <taxon>Hypocreales</taxon>
        <taxon>Ophiocordycipitaceae</taxon>
        <taxon>Ophiocordyceps</taxon>
    </lineage>
</organism>